<dbReference type="PATRIC" id="fig|1129794.4.peg.2098"/>
<dbReference type="HOGENOM" id="CLU_3064433_0_0_6"/>
<organism evidence="1 2">
    <name type="scientific">Paraglaciecola psychrophila 170</name>
    <dbReference type="NCBI Taxonomy" id="1129794"/>
    <lineage>
        <taxon>Bacteria</taxon>
        <taxon>Pseudomonadati</taxon>
        <taxon>Pseudomonadota</taxon>
        <taxon>Gammaproteobacteria</taxon>
        <taxon>Alteromonadales</taxon>
        <taxon>Alteromonadaceae</taxon>
        <taxon>Paraglaciecola</taxon>
    </lineage>
</organism>
<proteinExistence type="predicted"/>
<dbReference type="EMBL" id="CP003837">
    <property type="protein sequence ID" value="AGH44230.1"/>
    <property type="molecule type" value="Genomic_DNA"/>
</dbReference>
<evidence type="ECO:0000313" key="2">
    <source>
        <dbReference type="Proteomes" id="UP000011864"/>
    </source>
</evidence>
<reference evidence="1 2" key="1">
    <citation type="journal article" date="2013" name="Genome Announc.">
        <title>Complete Genome Sequence of Glaciecola psychrophila Strain 170T.</title>
        <authorList>
            <person name="Yin J."/>
            <person name="Chen J."/>
            <person name="Liu G."/>
            <person name="Yu Y."/>
            <person name="Song L."/>
            <person name="Wang X."/>
            <person name="Qu X."/>
        </authorList>
    </citation>
    <scope>NUCLEOTIDE SEQUENCE [LARGE SCALE GENOMIC DNA]</scope>
    <source>
        <strain evidence="1 2">170</strain>
    </source>
</reference>
<evidence type="ECO:0000313" key="1">
    <source>
        <dbReference type="EMBL" id="AGH44230.1"/>
    </source>
</evidence>
<protein>
    <submittedName>
        <fullName evidence="1">Uncharacterized protein</fullName>
    </submittedName>
</protein>
<dbReference type="STRING" id="1129794.C427_2121"/>
<dbReference type="Proteomes" id="UP000011864">
    <property type="component" value="Chromosome"/>
</dbReference>
<sequence>MDPIIIIAQLILHNQRNTPKHAANRQWSGQLKHSLTFGLLSISVGLGATNLVG</sequence>
<name>K6ZWV0_9ALTE</name>
<keyword evidence="2" id="KW-1185">Reference proteome</keyword>
<gene>
    <name evidence="1" type="ORF">C427_2121</name>
</gene>
<dbReference type="KEGG" id="gps:C427_2121"/>
<accession>K6ZWV0</accession>
<dbReference type="RefSeq" id="WP_007643362.1">
    <property type="nucleotide sequence ID" value="NC_020514.1"/>
</dbReference>
<dbReference type="AlphaFoldDB" id="K6ZWV0"/>